<dbReference type="GO" id="GO:0016987">
    <property type="term" value="F:sigma factor activity"/>
    <property type="evidence" value="ECO:0007669"/>
    <property type="project" value="UniProtKB-UniRule"/>
</dbReference>
<feature type="DNA-binding region" description="H-T-H motif" evidence="6">
    <location>
        <begin position="192"/>
        <end position="211"/>
    </location>
</feature>
<accession>A0A3G2RAP0</accession>
<evidence type="ECO:0000256" key="6">
    <source>
        <dbReference type="HAMAP-Rule" id="MF_02064"/>
    </source>
</evidence>
<dbReference type="InterPro" id="IPR014244">
    <property type="entry name" value="RNA_pol_sigma-I"/>
</dbReference>
<dbReference type="PIRSF" id="PIRSF038953">
    <property type="entry name" value="SigI"/>
    <property type="match status" value="1"/>
</dbReference>
<comment type="similarity">
    <text evidence="6">Belongs to the sigma-70 factor family. SigI subfamily.</text>
</comment>
<dbReference type="Gene3D" id="1.10.1740.10">
    <property type="match status" value="1"/>
</dbReference>
<dbReference type="GO" id="GO:0006352">
    <property type="term" value="P:DNA-templated transcription initiation"/>
    <property type="evidence" value="ECO:0007669"/>
    <property type="project" value="UniProtKB-UniRule"/>
</dbReference>
<comment type="subunit">
    <text evidence="6">Interacts with RsgI.</text>
</comment>
<name>A0A3G2RAP0_9FIRM</name>
<evidence type="ECO:0000256" key="2">
    <source>
        <dbReference type="ARBA" id="ARBA00023015"/>
    </source>
</evidence>
<dbReference type="NCBIfam" id="NF006178">
    <property type="entry name" value="PRK08311.2-6"/>
    <property type="match status" value="1"/>
</dbReference>
<keyword evidence="6" id="KW-0346">Stress response</keyword>
<sequence length="234" mass="27949">MTDFSLNQRIINIKDNADEINRLIEEYKPFIASVVEKHIGRYVEYGRDDELSIALMAFHEAVKKYDISRGNFLTFARITIKHRLVDFYRREQKNVPVVYLESPDDEEEEKYWDITFDKSIKEYDERQISELRRWELMEMKKELSRWGITFADVARSSPKQESTRKAYLKAANFVINTPEVLNIMKTKRYLPVDKIVSATKIPRKTVERGRNYIIAAVLILSGDYQYIREYIQWR</sequence>
<dbReference type="SUPFAM" id="SSF88946">
    <property type="entry name" value="Sigma2 domain of RNA polymerase sigma factors"/>
    <property type="match status" value="1"/>
</dbReference>
<evidence type="ECO:0000313" key="8">
    <source>
        <dbReference type="EMBL" id="AYO31807.1"/>
    </source>
</evidence>
<feature type="domain" description="RNA polymerase sigma-70 region 2" evidence="7">
    <location>
        <begin position="23"/>
        <end position="93"/>
    </location>
</feature>
<dbReference type="InterPro" id="IPR013325">
    <property type="entry name" value="RNA_pol_sigma_r2"/>
</dbReference>
<dbReference type="InterPro" id="IPR007627">
    <property type="entry name" value="RNA_pol_sigma70_r2"/>
</dbReference>
<keyword evidence="2 6" id="KW-0805">Transcription regulation</keyword>
<dbReference type="Pfam" id="PF04542">
    <property type="entry name" value="Sigma70_r2"/>
    <property type="match status" value="1"/>
</dbReference>
<organism evidence="8 9">
    <name type="scientific">Biomaibacter acetigenes</name>
    <dbReference type="NCBI Taxonomy" id="2316383"/>
    <lineage>
        <taxon>Bacteria</taxon>
        <taxon>Bacillati</taxon>
        <taxon>Bacillota</taxon>
        <taxon>Clostridia</taxon>
        <taxon>Thermosediminibacterales</taxon>
        <taxon>Tepidanaerobacteraceae</taxon>
        <taxon>Biomaibacter</taxon>
    </lineage>
</organism>
<comment type="activity regulation">
    <text evidence="6">Negatively regulated by the anti-sigma-I factor RsgI.</text>
</comment>
<dbReference type="Proteomes" id="UP000280960">
    <property type="component" value="Chromosome"/>
</dbReference>
<dbReference type="HAMAP" id="MF_02064">
    <property type="entry name" value="Sigma70_SigI"/>
    <property type="match status" value="1"/>
</dbReference>
<keyword evidence="4 6" id="KW-0238">DNA-binding</keyword>
<protein>
    <recommendedName>
        <fullName evidence="6">RNA polymerase sigma factor SigI</fullName>
    </recommendedName>
</protein>
<comment type="function">
    <text evidence="6">Sigma factors are initiation factors that promote the attachment of RNA polymerase to specific initiation sites and are then released.</text>
</comment>
<comment type="subcellular location">
    <subcellularLocation>
        <location evidence="6">Cytoplasm</location>
    </subcellularLocation>
</comment>
<proteinExistence type="inferred from homology"/>
<keyword evidence="9" id="KW-1185">Reference proteome</keyword>
<dbReference type="NCBIfam" id="TIGR02895">
    <property type="entry name" value="spore_sigI"/>
    <property type="match status" value="1"/>
</dbReference>
<evidence type="ECO:0000259" key="7">
    <source>
        <dbReference type="Pfam" id="PF04542"/>
    </source>
</evidence>
<dbReference type="GO" id="GO:0003677">
    <property type="term" value="F:DNA binding"/>
    <property type="evidence" value="ECO:0007669"/>
    <property type="project" value="UniProtKB-UniRule"/>
</dbReference>
<gene>
    <name evidence="6 8" type="primary">sigI</name>
    <name evidence="8" type="ORF">D2962_15430</name>
</gene>
<dbReference type="KEGG" id="bacg:D2962_15430"/>
<dbReference type="EMBL" id="CP033169">
    <property type="protein sequence ID" value="AYO31807.1"/>
    <property type="molecule type" value="Genomic_DNA"/>
</dbReference>
<dbReference type="GO" id="GO:0005737">
    <property type="term" value="C:cytoplasm"/>
    <property type="evidence" value="ECO:0007669"/>
    <property type="project" value="UniProtKB-SubCell"/>
</dbReference>
<keyword evidence="3 6" id="KW-0731">Sigma factor</keyword>
<dbReference type="RefSeq" id="WP_120767273.1">
    <property type="nucleotide sequence ID" value="NZ_CP033169.1"/>
</dbReference>
<evidence type="ECO:0000256" key="1">
    <source>
        <dbReference type="ARBA" id="ARBA00022490"/>
    </source>
</evidence>
<keyword evidence="5 6" id="KW-0804">Transcription</keyword>
<feature type="short sequence motif" description="Polymerase core binding" evidence="6">
    <location>
        <begin position="49"/>
        <end position="62"/>
    </location>
</feature>
<evidence type="ECO:0000256" key="4">
    <source>
        <dbReference type="ARBA" id="ARBA00023125"/>
    </source>
</evidence>
<evidence type="ECO:0000256" key="3">
    <source>
        <dbReference type="ARBA" id="ARBA00023082"/>
    </source>
</evidence>
<dbReference type="AlphaFoldDB" id="A0A3G2RAP0"/>
<reference evidence="8 9" key="1">
    <citation type="submission" date="2018-10" db="EMBL/GenBank/DDBJ databases">
        <authorList>
            <person name="Zhang X."/>
        </authorList>
    </citation>
    <scope>NUCLEOTIDE SEQUENCE [LARGE SCALE GENOMIC DNA]</scope>
    <source>
        <strain evidence="8 9">SK-G1</strain>
    </source>
</reference>
<evidence type="ECO:0000313" key="9">
    <source>
        <dbReference type="Proteomes" id="UP000280960"/>
    </source>
</evidence>
<keyword evidence="1 6" id="KW-0963">Cytoplasm</keyword>
<evidence type="ECO:0000256" key="5">
    <source>
        <dbReference type="ARBA" id="ARBA00023163"/>
    </source>
</evidence>